<name>A0A4Q0NTC8_9FLAO</name>
<dbReference type="Proteomes" id="UP000289821">
    <property type="component" value="Unassembled WGS sequence"/>
</dbReference>
<dbReference type="EMBL" id="QOVI01000004">
    <property type="protein sequence ID" value="RXG14262.1"/>
    <property type="molecule type" value="Genomic_DNA"/>
</dbReference>
<evidence type="ECO:0000313" key="2">
    <source>
        <dbReference type="Proteomes" id="UP000289821"/>
    </source>
</evidence>
<gene>
    <name evidence="1" type="ORF">DSM04_104370</name>
</gene>
<dbReference type="RefSeq" id="WP_128761667.1">
    <property type="nucleotide sequence ID" value="NZ_QOVI01000004.1"/>
</dbReference>
<dbReference type="AlphaFoldDB" id="A0A4Q0NTC8"/>
<keyword evidence="2" id="KW-1185">Reference proteome</keyword>
<reference evidence="1 2" key="1">
    <citation type="submission" date="2018-07" db="EMBL/GenBank/DDBJ databases">
        <title>Leeuwenhoekiella genomics.</title>
        <authorList>
            <person name="Tahon G."/>
            <person name="Willems A."/>
        </authorList>
    </citation>
    <scope>NUCLEOTIDE SEQUENCE [LARGE SCALE GENOMIC DNA]</scope>
    <source>
        <strain evidence="1 2">R-50232</strain>
    </source>
</reference>
<comment type="caution">
    <text evidence="1">The sequence shown here is derived from an EMBL/GenBank/DDBJ whole genome shotgun (WGS) entry which is preliminary data.</text>
</comment>
<proteinExistence type="predicted"/>
<protein>
    <submittedName>
        <fullName evidence="1">Uncharacterized protein</fullName>
    </submittedName>
</protein>
<sequence>MKFFWPLFAAFILLQPALPILNYVFNYDYIVDELCVNRDRPELNCKGRCYLMQALADEASKKKDAQERGAKNNLQLTITYFLEYTTAWDFKFLKPRPKNKVEDRYNRTVTSGHTNQILRPPIFS</sequence>
<organism evidence="1 2">
    <name type="scientific">Leeuwenhoekiella aestuarii</name>
    <dbReference type="NCBI Taxonomy" id="2249426"/>
    <lineage>
        <taxon>Bacteria</taxon>
        <taxon>Pseudomonadati</taxon>
        <taxon>Bacteroidota</taxon>
        <taxon>Flavobacteriia</taxon>
        <taxon>Flavobacteriales</taxon>
        <taxon>Flavobacteriaceae</taxon>
        <taxon>Leeuwenhoekiella</taxon>
    </lineage>
</organism>
<dbReference type="OrthoDB" id="980645at2"/>
<accession>A0A4Q0NTC8</accession>
<evidence type="ECO:0000313" key="1">
    <source>
        <dbReference type="EMBL" id="RXG14262.1"/>
    </source>
</evidence>